<dbReference type="RefSeq" id="WP_081595181.1">
    <property type="nucleotide sequence ID" value="NZ_CP082852.1"/>
</dbReference>
<dbReference type="PANTHER" id="PTHR24305">
    <property type="entry name" value="CYTOCHROME P450"/>
    <property type="match status" value="1"/>
</dbReference>
<evidence type="ECO:0000256" key="1">
    <source>
        <dbReference type="ARBA" id="ARBA00010617"/>
    </source>
</evidence>
<comment type="similarity">
    <text evidence="1">Belongs to the cytochrome P450 family.</text>
</comment>
<protein>
    <submittedName>
        <fullName evidence="3">Cytochrome P450</fullName>
    </submittedName>
</protein>
<dbReference type="EMBL" id="NBTX02000004">
    <property type="protein sequence ID" value="PNL60436.1"/>
    <property type="molecule type" value="Genomic_DNA"/>
</dbReference>
<keyword evidence="4" id="KW-1185">Reference proteome</keyword>
<dbReference type="Pfam" id="PF00067">
    <property type="entry name" value="p450"/>
    <property type="match status" value="1"/>
</dbReference>
<evidence type="ECO:0000256" key="2">
    <source>
        <dbReference type="PIRSR" id="PIRSR602401-1"/>
    </source>
</evidence>
<dbReference type="PANTHER" id="PTHR24305:SF166">
    <property type="entry name" value="CYTOCHROME P450 12A4, MITOCHONDRIAL-RELATED"/>
    <property type="match status" value="1"/>
</dbReference>
<keyword evidence="2" id="KW-0408">Iron</keyword>
<dbReference type="PRINTS" id="PR00463">
    <property type="entry name" value="EP450I"/>
</dbReference>
<dbReference type="InterPro" id="IPR050121">
    <property type="entry name" value="Cytochrome_P450_monoxygenase"/>
</dbReference>
<keyword evidence="2" id="KW-0349">Heme</keyword>
<dbReference type="Gene3D" id="1.10.630.10">
    <property type="entry name" value="Cytochrome P450"/>
    <property type="match status" value="1"/>
</dbReference>
<dbReference type="SUPFAM" id="SSF48264">
    <property type="entry name" value="Cytochrome P450"/>
    <property type="match status" value="1"/>
</dbReference>
<sequence length="448" mass="51448">MNYLSSGRTSMLFHRLPLKSLSYFHKAPIRFMAQVAHCHGDIAGFQCLNQRLWVIRQPDLADALVKHSCFAKSSLVFKQLIPITGRQGLVQLDDNDWKHRVPAIKPQFSIQGLNESLPLITANIDNVMQQCDQGLIDIHPIIMKLTMGNILALMGIEGVTDVSPIINDMLVLNQYCGQRMRQLLRLPLFLPLPSHRLIHKKASDLRSKLDLLVQTAKVRTGSPLHQLQLHWPRRECIDHLSTFLFAGFETTASSITTALHYLASNPEWQQAIYDESSDSAQLSVQSMRQWSWTQALYCETLRLYPPAYMLVRQPTVDVSLYHLNFRSNDLVILNVHGMQRHKKYWPNPKLFDIRRHLNRSPFANKAFMPFGLGKRICTGHQLAMTESMLILSAMCRRFRLSTPSSIKVSFRQGCVKNIFKFYHLGVDSVLGHFFKISMHFCLIYNLPI</sequence>
<keyword evidence="2" id="KW-0479">Metal-binding</keyword>
<dbReference type="GO" id="GO:0016705">
    <property type="term" value="F:oxidoreductase activity, acting on paired donors, with incorporation or reduction of molecular oxygen"/>
    <property type="evidence" value="ECO:0007669"/>
    <property type="project" value="InterPro"/>
</dbReference>
<comment type="cofactor">
    <cofactor evidence="2">
        <name>heme</name>
        <dbReference type="ChEBI" id="CHEBI:30413"/>
    </cofactor>
</comment>
<feature type="binding site" description="axial binding residue" evidence="2">
    <location>
        <position position="377"/>
    </location>
    <ligand>
        <name>heme</name>
        <dbReference type="ChEBI" id="CHEBI:30413"/>
    </ligand>
    <ligandPart>
        <name>Fe</name>
        <dbReference type="ChEBI" id="CHEBI:18248"/>
    </ligandPart>
</feature>
<dbReference type="InterPro" id="IPR001128">
    <property type="entry name" value="Cyt_P450"/>
</dbReference>
<name>A0AAX0WTD6_9GAMM</name>
<accession>A0AAX0WTD6</accession>
<organism evidence="3 4">
    <name type="scientific">Legionella anisa</name>
    <dbReference type="NCBI Taxonomy" id="28082"/>
    <lineage>
        <taxon>Bacteria</taxon>
        <taxon>Pseudomonadati</taxon>
        <taxon>Pseudomonadota</taxon>
        <taxon>Gammaproteobacteria</taxon>
        <taxon>Legionellales</taxon>
        <taxon>Legionellaceae</taxon>
        <taxon>Legionella</taxon>
    </lineage>
</organism>
<evidence type="ECO:0000313" key="4">
    <source>
        <dbReference type="Proteomes" id="UP000192511"/>
    </source>
</evidence>
<dbReference type="GO" id="GO:0020037">
    <property type="term" value="F:heme binding"/>
    <property type="evidence" value="ECO:0007669"/>
    <property type="project" value="InterPro"/>
</dbReference>
<dbReference type="PRINTS" id="PR00385">
    <property type="entry name" value="P450"/>
</dbReference>
<evidence type="ECO:0000313" key="3">
    <source>
        <dbReference type="EMBL" id="PNL60436.1"/>
    </source>
</evidence>
<dbReference type="CDD" id="cd00302">
    <property type="entry name" value="cytochrome_P450"/>
    <property type="match status" value="1"/>
</dbReference>
<dbReference type="GO" id="GO:0005506">
    <property type="term" value="F:iron ion binding"/>
    <property type="evidence" value="ECO:0007669"/>
    <property type="project" value="InterPro"/>
</dbReference>
<dbReference type="GO" id="GO:0004497">
    <property type="term" value="F:monooxygenase activity"/>
    <property type="evidence" value="ECO:0007669"/>
    <property type="project" value="InterPro"/>
</dbReference>
<comment type="caution">
    <text evidence="3">The sequence shown here is derived from an EMBL/GenBank/DDBJ whole genome shotgun (WGS) entry which is preliminary data.</text>
</comment>
<dbReference type="InterPro" id="IPR036396">
    <property type="entry name" value="Cyt_P450_sf"/>
</dbReference>
<proteinExistence type="inferred from homology"/>
<gene>
    <name evidence="3" type="ORF">A6J39_004005</name>
</gene>
<dbReference type="AlphaFoldDB" id="A0AAX0WTD6"/>
<reference evidence="3" key="1">
    <citation type="submission" date="2017-12" db="EMBL/GenBank/DDBJ databases">
        <title>FDA dAtabase for Regulatory Grade micrObial Sequences (FDA-ARGOS): Supporting development and validation of Infectious Disease Dx tests.</title>
        <authorList>
            <person name="Kerrigan L."/>
            <person name="Tallon L.J."/>
            <person name="Sadzewicz L."/>
            <person name="Sengamalay N."/>
            <person name="Ott S."/>
            <person name="Godinez A."/>
            <person name="Nagaraj S."/>
            <person name="Vavikolanu K."/>
            <person name="Vyas G."/>
            <person name="Nadendla S."/>
            <person name="Aluvathingal J."/>
            <person name="Sichtig H."/>
        </authorList>
    </citation>
    <scope>NUCLEOTIDE SEQUENCE [LARGE SCALE GENOMIC DNA]</scope>
    <source>
        <strain evidence="3">FDAARGOS_200</strain>
    </source>
</reference>
<dbReference type="Proteomes" id="UP000192511">
    <property type="component" value="Unassembled WGS sequence"/>
</dbReference>
<dbReference type="InterPro" id="IPR002401">
    <property type="entry name" value="Cyt_P450_E_grp-I"/>
</dbReference>